<evidence type="ECO:0000259" key="2">
    <source>
        <dbReference type="PROSITE" id="PS51471"/>
    </source>
</evidence>
<evidence type="ECO:0000313" key="3">
    <source>
        <dbReference type="EMBL" id="SZF02555.1"/>
    </source>
</evidence>
<evidence type="ECO:0000313" key="4">
    <source>
        <dbReference type="Proteomes" id="UP000275772"/>
    </source>
</evidence>
<dbReference type="VEuPathDB" id="FungiDB:BLGHR1_13337"/>
<dbReference type="Pfam" id="PF13532">
    <property type="entry name" value="2OG-FeII_Oxy_2"/>
    <property type="match status" value="1"/>
</dbReference>
<organism evidence="3 4">
    <name type="scientific">Blumeria hordei</name>
    <name type="common">Barley powdery mildew</name>
    <name type="synonym">Blumeria graminis f. sp. hordei</name>
    <dbReference type="NCBI Taxonomy" id="2867405"/>
    <lineage>
        <taxon>Eukaryota</taxon>
        <taxon>Fungi</taxon>
        <taxon>Dikarya</taxon>
        <taxon>Ascomycota</taxon>
        <taxon>Pezizomycotina</taxon>
        <taxon>Leotiomycetes</taxon>
        <taxon>Erysiphales</taxon>
        <taxon>Erysiphaceae</taxon>
        <taxon>Blumeria</taxon>
    </lineage>
</organism>
<dbReference type="AlphaFoldDB" id="A0A383USL4"/>
<dbReference type="Proteomes" id="UP000275772">
    <property type="component" value="Unassembled WGS sequence"/>
</dbReference>
<dbReference type="GO" id="GO:0051213">
    <property type="term" value="F:dioxygenase activity"/>
    <property type="evidence" value="ECO:0007669"/>
    <property type="project" value="InterPro"/>
</dbReference>
<dbReference type="GO" id="GO:0006307">
    <property type="term" value="P:DNA alkylation repair"/>
    <property type="evidence" value="ECO:0007669"/>
    <property type="project" value="InterPro"/>
</dbReference>
<dbReference type="PROSITE" id="PS51471">
    <property type="entry name" value="FE2OG_OXY"/>
    <property type="match status" value="1"/>
</dbReference>
<dbReference type="InterPro" id="IPR037151">
    <property type="entry name" value="AlkB-like_sf"/>
</dbReference>
<name>A0A383USL4_BLUHO</name>
<accession>A0A383USL4</accession>
<dbReference type="Gene3D" id="2.60.120.590">
    <property type="entry name" value="Alpha-ketoglutarate-dependent dioxygenase AlkB-like"/>
    <property type="match status" value="1"/>
</dbReference>
<dbReference type="InterPro" id="IPR032854">
    <property type="entry name" value="ALKBH3"/>
</dbReference>
<dbReference type="InterPro" id="IPR005123">
    <property type="entry name" value="Oxoglu/Fe-dep_dioxygenase_dom"/>
</dbReference>
<dbReference type="InterPro" id="IPR027450">
    <property type="entry name" value="AlkB-like"/>
</dbReference>
<feature type="compositionally biased region" description="Polar residues" evidence="1">
    <location>
        <begin position="10"/>
        <end position="19"/>
    </location>
</feature>
<gene>
    <name evidence="3" type="ORF">BLGHR1_13337</name>
</gene>
<proteinExistence type="predicted"/>
<reference evidence="3 4" key="1">
    <citation type="submission" date="2017-11" db="EMBL/GenBank/DDBJ databases">
        <authorList>
            <person name="Kracher B."/>
        </authorList>
    </citation>
    <scope>NUCLEOTIDE SEQUENCE [LARGE SCALE GENOMIC DNA]</scope>
    <source>
        <strain evidence="3 4">RACE1</strain>
    </source>
</reference>
<feature type="region of interest" description="Disordered" evidence="1">
    <location>
        <begin position="1"/>
        <end position="20"/>
    </location>
</feature>
<sequence length="300" mass="34355">MEGTRVPERSSPTQESNPIASLFHPVSRHELFDHGDTKVLHDILDYDEADRTFEELKSEIQWNEMLHCGGSVPRLIAVQGEVAEDGSQPIYRHPTDQQLSLSPFSTTVELIRQKVEIAMGHKVNHVLLQYYRDGLDCISEHSDKTLDISPQTFIGNYSLGAQRTMIFRTKKSNGPRHVYRVPLPHNSLCRMGPVTNKYWLHGIRPDKRTPDMKSIEESAFNGGRISLTFRLIGTFLDSSGEKIWGQGATAKKRSDARFIKSKDTQEAQRMIQAFKRENSDYEFDWQATYGDGFDSLYIFR</sequence>
<protein>
    <recommendedName>
        <fullName evidence="2">Fe2OG dioxygenase domain-containing protein</fullName>
    </recommendedName>
</protein>
<dbReference type="PANTHER" id="PTHR31212:SF5">
    <property type="entry name" value="ISOCHORISMATASE FAMILY PROTEIN FAMILY (AFU_ORTHOLOGUE AFUA_3G14500)"/>
    <property type="match status" value="1"/>
</dbReference>
<evidence type="ECO:0000256" key="1">
    <source>
        <dbReference type="SAM" id="MobiDB-lite"/>
    </source>
</evidence>
<dbReference type="SUPFAM" id="SSF51197">
    <property type="entry name" value="Clavaminate synthase-like"/>
    <property type="match status" value="1"/>
</dbReference>
<dbReference type="PANTHER" id="PTHR31212">
    <property type="entry name" value="ALPHA-KETOGLUTARATE-DEPENDENT DIOXYGENASE ALKB HOMOLOG 3"/>
    <property type="match status" value="1"/>
</dbReference>
<dbReference type="EMBL" id="UNSH01000043">
    <property type="protein sequence ID" value="SZF02555.1"/>
    <property type="molecule type" value="Genomic_DNA"/>
</dbReference>
<feature type="domain" description="Fe2OG dioxygenase" evidence="2">
    <location>
        <begin position="122"/>
        <end position="233"/>
    </location>
</feature>